<evidence type="ECO:0000313" key="12">
    <source>
        <dbReference type="EMBL" id="MCX2964367.1"/>
    </source>
</evidence>
<evidence type="ECO:0000259" key="11">
    <source>
        <dbReference type="Pfam" id="PF00999"/>
    </source>
</evidence>
<dbReference type="GO" id="GO:1902600">
    <property type="term" value="P:proton transmembrane transport"/>
    <property type="evidence" value="ECO:0007669"/>
    <property type="project" value="InterPro"/>
</dbReference>
<feature type="transmembrane region" description="Helical" evidence="10">
    <location>
        <begin position="259"/>
        <end position="286"/>
    </location>
</feature>
<evidence type="ECO:0000256" key="3">
    <source>
        <dbReference type="ARBA" id="ARBA00022449"/>
    </source>
</evidence>
<feature type="domain" description="Cation/H+ exchanger transmembrane" evidence="11">
    <location>
        <begin position="44"/>
        <end position="447"/>
    </location>
</feature>
<feature type="transmembrane region" description="Helical" evidence="10">
    <location>
        <begin position="148"/>
        <end position="170"/>
    </location>
</feature>
<dbReference type="GO" id="GO:0015297">
    <property type="term" value="F:antiporter activity"/>
    <property type="evidence" value="ECO:0007669"/>
    <property type="project" value="UniProtKB-KW"/>
</dbReference>
<dbReference type="PANTHER" id="PTHR32507:SF8">
    <property type="entry name" value="CNH1P"/>
    <property type="match status" value="1"/>
</dbReference>
<evidence type="ECO:0000256" key="5">
    <source>
        <dbReference type="ARBA" id="ARBA00022692"/>
    </source>
</evidence>
<keyword evidence="4" id="KW-1003">Cell membrane</keyword>
<reference evidence="12" key="1">
    <citation type="submission" date="2022-10" db="EMBL/GenBank/DDBJ databases">
        <title>WGS of marine actinomycetes from Thailand.</title>
        <authorList>
            <person name="Thawai C."/>
        </authorList>
    </citation>
    <scope>NUCLEOTIDE SEQUENCE</scope>
    <source>
        <strain evidence="12">SW21</strain>
    </source>
</reference>
<feature type="transmembrane region" description="Helical" evidence="10">
    <location>
        <begin position="225"/>
        <end position="247"/>
    </location>
</feature>
<dbReference type="AlphaFoldDB" id="A0A9X3D408"/>
<dbReference type="EMBL" id="JAPKFM010000008">
    <property type="protein sequence ID" value="MCX2964367.1"/>
    <property type="molecule type" value="Genomic_DNA"/>
</dbReference>
<feature type="region of interest" description="Disordered" evidence="9">
    <location>
        <begin position="1"/>
        <end position="20"/>
    </location>
</feature>
<dbReference type="Pfam" id="PF00999">
    <property type="entry name" value="Na_H_Exchanger"/>
    <property type="match status" value="1"/>
</dbReference>
<keyword evidence="5 10" id="KW-0812">Transmembrane</keyword>
<dbReference type="Proteomes" id="UP001143347">
    <property type="component" value="Unassembled WGS sequence"/>
</dbReference>
<evidence type="ECO:0000256" key="7">
    <source>
        <dbReference type="ARBA" id="ARBA00023065"/>
    </source>
</evidence>
<feature type="transmembrane region" description="Helical" evidence="10">
    <location>
        <begin position="423"/>
        <end position="441"/>
    </location>
</feature>
<evidence type="ECO:0000313" key="13">
    <source>
        <dbReference type="Proteomes" id="UP001143347"/>
    </source>
</evidence>
<evidence type="ECO:0000256" key="4">
    <source>
        <dbReference type="ARBA" id="ARBA00022475"/>
    </source>
</evidence>
<keyword evidence="3" id="KW-0050">Antiport</keyword>
<comment type="caution">
    <text evidence="12">The sequence shown here is derived from an EMBL/GenBank/DDBJ whole genome shotgun (WGS) entry which is preliminary data.</text>
</comment>
<name>A0A9X3D408_9ACTN</name>
<feature type="transmembrane region" description="Helical" evidence="10">
    <location>
        <begin position="122"/>
        <end position="142"/>
    </location>
</feature>
<feature type="transmembrane region" description="Helical" evidence="10">
    <location>
        <begin position="30"/>
        <end position="49"/>
    </location>
</feature>
<feature type="transmembrane region" description="Helical" evidence="10">
    <location>
        <begin position="331"/>
        <end position="351"/>
    </location>
</feature>
<sequence>SDTAVTRGPAESVGVRHNPDHAHRPDRGCVMTDSAVAVICVLLLLWAVLSRVLTRHDVTGPLLFVLAGYLLANPEWGVLAVDVDTSIVHILAELTLGLVLFTDASRVDVGRLRRAIRLPARLLLVGLPLTIALGTLGAEVIFGEFGWGLALFVGAALAPTDAALSVQVIDDDRIPRRLRLSLNVESGLNDGIATPVVTLAIALGATALGVGGAEGITLGQAGIELAVGVATGAVVGGIAAWAINVSALRDLSSPKTRQIAALATAVGVFALAVTIDGNGFIAAFVAGMTFGHVLDRDRAESSADPSTQELGRRRNEDSTVLEVLPELGGELLALVVWFLFGAILMPLAFHVVEAGDLALMAGYAMLSLTMFRMIPVAVSLWGSGLPTRDVLIVGWFGPRGLASVVFALLGVEQLGTDGGAGPAVAAIAVTVLASVVLHGATAGPVARRYPHDGGADASDAGHVRLRPSGVHRWRR</sequence>
<evidence type="ECO:0000256" key="10">
    <source>
        <dbReference type="SAM" id="Phobius"/>
    </source>
</evidence>
<keyword evidence="6 10" id="KW-1133">Transmembrane helix</keyword>
<keyword evidence="8 10" id="KW-0472">Membrane</keyword>
<evidence type="ECO:0000256" key="1">
    <source>
        <dbReference type="ARBA" id="ARBA00004651"/>
    </source>
</evidence>
<proteinExistence type="predicted"/>
<dbReference type="PANTHER" id="PTHR32507">
    <property type="entry name" value="NA(+)/H(+) ANTIPORTER 1"/>
    <property type="match status" value="1"/>
</dbReference>
<gene>
    <name evidence="12" type="ORF">OSB52_09725</name>
</gene>
<dbReference type="Gene3D" id="1.20.1530.20">
    <property type="match status" value="1"/>
</dbReference>
<keyword evidence="7" id="KW-0406">Ion transport</keyword>
<dbReference type="InterPro" id="IPR038770">
    <property type="entry name" value="Na+/solute_symporter_sf"/>
</dbReference>
<keyword evidence="13" id="KW-1185">Reference proteome</keyword>
<feature type="transmembrane region" description="Helical" evidence="10">
    <location>
        <begin position="363"/>
        <end position="384"/>
    </location>
</feature>
<feature type="transmembrane region" description="Helical" evidence="10">
    <location>
        <begin position="191"/>
        <end position="213"/>
    </location>
</feature>
<organism evidence="12 13">
    <name type="scientific">Gordonia aquimaris</name>
    <dbReference type="NCBI Taxonomy" id="2984863"/>
    <lineage>
        <taxon>Bacteria</taxon>
        <taxon>Bacillati</taxon>
        <taxon>Actinomycetota</taxon>
        <taxon>Actinomycetes</taxon>
        <taxon>Mycobacteriales</taxon>
        <taxon>Gordoniaceae</taxon>
        <taxon>Gordonia</taxon>
    </lineage>
</organism>
<evidence type="ECO:0000256" key="2">
    <source>
        <dbReference type="ARBA" id="ARBA00022448"/>
    </source>
</evidence>
<dbReference type="InterPro" id="IPR006153">
    <property type="entry name" value="Cation/H_exchanger_TM"/>
</dbReference>
<evidence type="ECO:0000256" key="8">
    <source>
        <dbReference type="ARBA" id="ARBA00023136"/>
    </source>
</evidence>
<comment type="subcellular location">
    <subcellularLocation>
        <location evidence="1">Cell membrane</location>
        <topology evidence="1">Multi-pass membrane protein</topology>
    </subcellularLocation>
</comment>
<dbReference type="GO" id="GO:0005886">
    <property type="term" value="C:plasma membrane"/>
    <property type="evidence" value="ECO:0007669"/>
    <property type="project" value="UniProtKB-SubCell"/>
</dbReference>
<protein>
    <submittedName>
        <fullName evidence="12">Cation:proton antiporter</fullName>
    </submittedName>
</protein>
<accession>A0A9X3D408</accession>
<dbReference type="RefSeq" id="WP_266061504.1">
    <property type="nucleotide sequence ID" value="NZ_JAPKFM010000008.1"/>
</dbReference>
<feature type="non-terminal residue" evidence="12">
    <location>
        <position position="1"/>
    </location>
</feature>
<evidence type="ECO:0000256" key="6">
    <source>
        <dbReference type="ARBA" id="ARBA00022989"/>
    </source>
</evidence>
<evidence type="ECO:0000256" key="9">
    <source>
        <dbReference type="SAM" id="MobiDB-lite"/>
    </source>
</evidence>
<keyword evidence="2" id="KW-0813">Transport</keyword>